<evidence type="ECO:0000313" key="9">
    <source>
        <dbReference type="Proteomes" id="UP000830055"/>
    </source>
</evidence>
<dbReference type="InterPro" id="IPR042094">
    <property type="entry name" value="T2SS_GspF_sf"/>
</dbReference>
<name>A0ABM7WD81_9BACT</name>
<reference evidence="8 9" key="1">
    <citation type="submission" date="2022-01" db="EMBL/GenBank/DDBJ databases">
        <title>Desulfofustis limnae sp. nov., a novel mesophilic sulfate-reducing bacterium isolated from marsh soil.</title>
        <authorList>
            <person name="Watanabe M."/>
            <person name="Takahashi A."/>
            <person name="Kojima H."/>
            <person name="Fukui M."/>
        </authorList>
    </citation>
    <scope>NUCLEOTIDE SEQUENCE [LARGE SCALE GENOMIC DNA]</scope>
    <source>
        <strain evidence="8 9">PPLL</strain>
    </source>
</reference>
<keyword evidence="3 6" id="KW-0812">Transmembrane</keyword>
<dbReference type="PANTHER" id="PTHR35007">
    <property type="entry name" value="INTEGRAL MEMBRANE PROTEIN-RELATED"/>
    <property type="match status" value="1"/>
</dbReference>
<keyword evidence="5 6" id="KW-0472">Membrane</keyword>
<dbReference type="Pfam" id="PF00482">
    <property type="entry name" value="T2SSF"/>
    <property type="match status" value="1"/>
</dbReference>
<sequence>MIEMVLIAGLAAVSGGLFAWLLLRRVAARVLAYRKHLASTTESRFAEMFVFVDVGRWFNVYLSGVMVVPPAVWIVTRELWLGVVVFGVSLVAPYLLLSVFYQRRLKAIEKQLPDAMTMLSASLRAGASFTTALDTLIQESGPPISQEFSLLLREIRLGVDMDTALDHMEQRIPLEDFRLFLSAIRISREVGGNLAETLDKIAATLRSKLVMEGKINSLTAQGRLQGIVMSLLPLLLIVVLMKLEPAAMSMLFTTKLGWMVLLVIVAMQVLGFLAIRKITEIDI</sequence>
<evidence type="ECO:0000259" key="7">
    <source>
        <dbReference type="Pfam" id="PF00482"/>
    </source>
</evidence>
<evidence type="ECO:0000256" key="4">
    <source>
        <dbReference type="ARBA" id="ARBA00022989"/>
    </source>
</evidence>
<dbReference type="EMBL" id="AP025516">
    <property type="protein sequence ID" value="BDD88924.1"/>
    <property type="molecule type" value="Genomic_DNA"/>
</dbReference>
<protein>
    <submittedName>
        <fullName evidence="8">Membrane protein</fullName>
    </submittedName>
</protein>
<dbReference type="Proteomes" id="UP000830055">
    <property type="component" value="Chromosome"/>
</dbReference>
<keyword evidence="4 6" id="KW-1133">Transmembrane helix</keyword>
<feature type="transmembrane region" description="Helical" evidence="6">
    <location>
        <begin position="224"/>
        <end position="243"/>
    </location>
</feature>
<evidence type="ECO:0000256" key="6">
    <source>
        <dbReference type="SAM" id="Phobius"/>
    </source>
</evidence>
<dbReference type="Gene3D" id="1.20.81.30">
    <property type="entry name" value="Type II secretion system (T2SS), domain F"/>
    <property type="match status" value="1"/>
</dbReference>
<feature type="domain" description="Type II secretion system protein GspF" evidence="7">
    <location>
        <begin position="117"/>
        <end position="241"/>
    </location>
</feature>
<proteinExistence type="predicted"/>
<feature type="transmembrane region" description="Helical" evidence="6">
    <location>
        <begin position="255"/>
        <end position="275"/>
    </location>
</feature>
<gene>
    <name evidence="8" type="ORF">DPPLL_32890</name>
</gene>
<dbReference type="RefSeq" id="WP_284152253.1">
    <property type="nucleotide sequence ID" value="NZ_AP025516.1"/>
</dbReference>
<feature type="transmembrane region" description="Helical" evidence="6">
    <location>
        <begin position="79"/>
        <end position="101"/>
    </location>
</feature>
<accession>A0ABM7WD81</accession>
<keyword evidence="9" id="KW-1185">Reference proteome</keyword>
<comment type="subcellular location">
    <subcellularLocation>
        <location evidence="1">Cell membrane</location>
        <topology evidence="1">Multi-pass membrane protein</topology>
    </subcellularLocation>
</comment>
<evidence type="ECO:0000256" key="1">
    <source>
        <dbReference type="ARBA" id="ARBA00004651"/>
    </source>
</evidence>
<evidence type="ECO:0000256" key="2">
    <source>
        <dbReference type="ARBA" id="ARBA00022475"/>
    </source>
</evidence>
<evidence type="ECO:0000256" key="3">
    <source>
        <dbReference type="ARBA" id="ARBA00022692"/>
    </source>
</evidence>
<organism evidence="8 9">
    <name type="scientific">Desulfofustis limnaeus</name>
    <dbReference type="NCBI Taxonomy" id="2740163"/>
    <lineage>
        <taxon>Bacteria</taxon>
        <taxon>Pseudomonadati</taxon>
        <taxon>Thermodesulfobacteriota</taxon>
        <taxon>Desulfobulbia</taxon>
        <taxon>Desulfobulbales</taxon>
        <taxon>Desulfocapsaceae</taxon>
        <taxon>Desulfofustis</taxon>
    </lineage>
</organism>
<dbReference type="InterPro" id="IPR018076">
    <property type="entry name" value="T2SS_GspF_dom"/>
</dbReference>
<evidence type="ECO:0000256" key="5">
    <source>
        <dbReference type="ARBA" id="ARBA00023136"/>
    </source>
</evidence>
<dbReference type="PANTHER" id="PTHR35007:SF1">
    <property type="entry name" value="PILUS ASSEMBLY PROTEIN"/>
    <property type="match status" value="1"/>
</dbReference>
<keyword evidence="2" id="KW-1003">Cell membrane</keyword>
<evidence type="ECO:0000313" key="8">
    <source>
        <dbReference type="EMBL" id="BDD88924.1"/>
    </source>
</evidence>